<evidence type="ECO:0000256" key="4">
    <source>
        <dbReference type="ARBA" id="ARBA00024746"/>
    </source>
</evidence>
<keyword evidence="5" id="KW-0282">Flagellum</keyword>
<dbReference type="NCBIfam" id="NF004670">
    <property type="entry name" value="PRK06009.1"/>
    <property type="match status" value="1"/>
</dbReference>
<comment type="similarity">
    <text evidence="1">Belongs to the FlgD family.</text>
</comment>
<dbReference type="RefSeq" id="WP_243066213.1">
    <property type="nucleotide sequence ID" value="NZ_JAIVFK010000014.1"/>
</dbReference>
<accession>A0ABS9Z423</accession>
<comment type="function">
    <text evidence="4">Required for flagellar hook formation. May act as a scaffolding protein.</text>
</comment>
<dbReference type="EMBL" id="JAIVFP010000001">
    <property type="protein sequence ID" value="MCI4682185.1"/>
    <property type="molecule type" value="Genomic_DNA"/>
</dbReference>
<evidence type="ECO:0000256" key="2">
    <source>
        <dbReference type="ARBA" id="ARBA00016013"/>
    </source>
</evidence>
<organism evidence="5 6">
    <name type="scientific">Candidatus Rhodoblastus alkanivorans</name>
    <dbReference type="NCBI Taxonomy" id="2954117"/>
    <lineage>
        <taxon>Bacteria</taxon>
        <taxon>Pseudomonadati</taxon>
        <taxon>Pseudomonadota</taxon>
        <taxon>Alphaproteobacteria</taxon>
        <taxon>Hyphomicrobiales</taxon>
        <taxon>Rhodoblastaceae</taxon>
        <taxon>Rhodoblastus</taxon>
    </lineage>
</organism>
<sequence>MTVSSVTATTPTATISANSTAAQAATINYNEFLQLLVTELQNQDPTNPMDPTQQVSQLASFSSVEQQVQTNSTLTSLLNNSYISQAEAAIGKTATSADGSVSGTISSVSISSSGATATLTDGNTLSLGTGVTIS</sequence>
<protein>
    <recommendedName>
        <fullName evidence="2">Basal-body rod modification protein FlgD</fullName>
    </recommendedName>
</protein>
<keyword evidence="5" id="KW-0966">Cell projection</keyword>
<evidence type="ECO:0000313" key="5">
    <source>
        <dbReference type="EMBL" id="MCI4682185.1"/>
    </source>
</evidence>
<keyword evidence="3" id="KW-1005">Bacterial flagellum biogenesis</keyword>
<keyword evidence="5" id="KW-0969">Cilium</keyword>
<gene>
    <name evidence="5" type="primary">flgD</name>
    <name evidence="5" type="ORF">K2U94_05305</name>
</gene>
<name>A0ABS9Z423_9HYPH</name>
<evidence type="ECO:0000256" key="3">
    <source>
        <dbReference type="ARBA" id="ARBA00022795"/>
    </source>
</evidence>
<dbReference type="Pfam" id="PF03963">
    <property type="entry name" value="FlgD"/>
    <property type="match status" value="1"/>
</dbReference>
<proteinExistence type="inferred from homology"/>
<evidence type="ECO:0000256" key="1">
    <source>
        <dbReference type="ARBA" id="ARBA00010577"/>
    </source>
</evidence>
<dbReference type="Proteomes" id="UP001139104">
    <property type="component" value="Unassembled WGS sequence"/>
</dbReference>
<reference evidence="5" key="1">
    <citation type="journal article" date="2022" name="ISME J.">
        <title>Identification of active gaseous-alkane degraders at natural gas seeps.</title>
        <authorList>
            <person name="Farhan Ul Haque M."/>
            <person name="Hernandez M."/>
            <person name="Crombie A.T."/>
            <person name="Murrell J.C."/>
        </authorList>
    </citation>
    <scope>NUCLEOTIDE SEQUENCE</scope>
    <source>
        <strain evidence="5">PC2</strain>
    </source>
</reference>
<comment type="caution">
    <text evidence="5">The sequence shown here is derived from an EMBL/GenBank/DDBJ whole genome shotgun (WGS) entry which is preliminary data.</text>
</comment>
<dbReference type="InterPro" id="IPR005648">
    <property type="entry name" value="FlgD"/>
</dbReference>
<keyword evidence="6" id="KW-1185">Reference proteome</keyword>
<evidence type="ECO:0000313" key="6">
    <source>
        <dbReference type="Proteomes" id="UP001139104"/>
    </source>
</evidence>